<protein>
    <submittedName>
        <fullName evidence="1">Uncharacterized protein</fullName>
    </submittedName>
</protein>
<name>A0ABX3FK74_9VIBR</name>
<gene>
    <name evidence="1" type="ORF">BIY20_09660</name>
</gene>
<keyword evidence="2" id="KW-1185">Reference proteome</keyword>
<organism evidence="1 2">
    <name type="scientific">Vibrio panuliri</name>
    <dbReference type="NCBI Taxonomy" id="1381081"/>
    <lineage>
        <taxon>Bacteria</taxon>
        <taxon>Pseudomonadati</taxon>
        <taxon>Pseudomonadota</taxon>
        <taxon>Gammaproteobacteria</taxon>
        <taxon>Vibrionales</taxon>
        <taxon>Vibrionaceae</taxon>
        <taxon>Vibrio</taxon>
    </lineage>
</organism>
<sequence>MNLLKLGAKGLGFLCVSVFFGALFGGALGVVTIHELKITTFFTLPTLATCIYLVGNEPVL</sequence>
<evidence type="ECO:0000313" key="1">
    <source>
        <dbReference type="EMBL" id="OLQ91659.1"/>
    </source>
</evidence>
<reference evidence="1 2" key="1">
    <citation type="submission" date="2016-09" db="EMBL/GenBank/DDBJ databases">
        <title>Genomic Taxonomy of the Vibrionaceae.</title>
        <authorList>
            <person name="Gonzalez-Castillo A."/>
            <person name="Gomez-Gil B."/>
            <person name="Enciso-Ibarra K."/>
        </authorList>
    </citation>
    <scope>NUCLEOTIDE SEQUENCE [LARGE SCALE GENOMIC DNA]</scope>
    <source>
        <strain evidence="1 2">CAIM 1902</strain>
    </source>
</reference>
<dbReference type="Proteomes" id="UP000186039">
    <property type="component" value="Unassembled WGS sequence"/>
</dbReference>
<proteinExistence type="predicted"/>
<evidence type="ECO:0000313" key="2">
    <source>
        <dbReference type="Proteomes" id="UP000186039"/>
    </source>
</evidence>
<accession>A0ABX3FK74</accession>
<dbReference type="EMBL" id="MJMH01000172">
    <property type="protein sequence ID" value="OLQ91659.1"/>
    <property type="molecule type" value="Genomic_DNA"/>
</dbReference>
<comment type="caution">
    <text evidence="1">The sequence shown here is derived from an EMBL/GenBank/DDBJ whole genome shotgun (WGS) entry which is preliminary data.</text>
</comment>